<comment type="caution">
    <text evidence="10">The sequence shown here is derived from an EMBL/GenBank/DDBJ whole genome shotgun (WGS) entry which is preliminary data.</text>
</comment>
<evidence type="ECO:0000256" key="8">
    <source>
        <dbReference type="SAM" id="MobiDB-lite"/>
    </source>
</evidence>
<dbReference type="PROSITE" id="PS50217">
    <property type="entry name" value="BZIP"/>
    <property type="match status" value="1"/>
</dbReference>
<dbReference type="GO" id="GO:0003677">
    <property type="term" value="F:DNA binding"/>
    <property type="evidence" value="ECO:0007669"/>
    <property type="project" value="UniProtKB-KW"/>
</dbReference>
<feature type="compositionally biased region" description="Basic and acidic residues" evidence="8">
    <location>
        <begin position="116"/>
        <end position="130"/>
    </location>
</feature>
<evidence type="ECO:0000256" key="2">
    <source>
        <dbReference type="ARBA" id="ARBA00007163"/>
    </source>
</evidence>
<evidence type="ECO:0000259" key="9">
    <source>
        <dbReference type="PROSITE" id="PS50217"/>
    </source>
</evidence>
<dbReference type="InterPro" id="IPR004827">
    <property type="entry name" value="bZIP"/>
</dbReference>
<keyword evidence="7" id="KW-0539">Nucleus</keyword>
<keyword evidence="6" id="KW-0834">Unfolded protein response</keyword>
<dbReference type="GO" id="GO:0005634">
    <property type="term" value="C:nucleus"/>
    <property type="evidence" value="ECO:0007669"/>
    <property type="project" value="UniProtKB-SubCell"/>
</dbReference>
<proteinExistence type="inferred from homology"/>
<dbReference type="PANTHER" id="PTHR46714:SF6">
    <property type="entry name" value="TRANSCRIPTIONAL ACTIVATOR HAC1"/>
    <property type="match status" value="1"/>
</dbReference>
<feature type="compositionally biased region" description="Acidic residues" evidence="8">
    <location>
        <begin position="241"/>
        <end position="250"/>
    </location>
</feature>
<feature type="compositionally biased region" description="Low complexity" evidence="8">
    <location>
        <begin position="365"/>
        <end position="388"/>
    </location>
</feature>
<feature type="compositionally biased region" description="Basic and acidic residues" evidence="8">
    <location>
        <begin position="522"/>
        <end position="531"/>
    </location>
</feature>
<dbReference type="Proteomes" id="UP001283341">
    <property type="component" value="Unassembled WGS sequence"/>
</dbReference>
<dbReference type="AlphaFoldDB" id="A0AAE0IUC0"/>
<feature type="region of interest" description="Disordered" evidence="8">
    <location>
        <begin position="517"/>
        <end position="542"/>
    </location>
</feature>
<dbReference type="GO" id="GO:0006986">
    <property type="term" value="P:response to unfolded protein"/>
    <property type="evidence" value="ECO:0007669"/>
    <property type="project" value="UniProtKB-KW"/>
</dbReference>
<dbReference type="Gene3D" id="1.20.5.170">
    <property type="match status" value="1"/>
</dbReference>
<evidence type="ECO:0000256" key="1">
    <source>
        <dbReference type="ARBA" id="ARBA00004123"/>
    </source>
</evidence>
<comment type="subcellular location">
    <subcellularLocation>
        <location evidence="1">Nucleus</location>
    </subcellularLocation>
</comment>
<keyword evidence="5" id="KW-0804">Transcription</keyword>
<feature type="region of interest" description="Disordered" evidence="8">
    <location>
        <begin position="224"/>
        <end position="255"/>
    </location>
</feature>
<evidence type="ECO:0000256" key="3">
    <source>
        <dbReference type="ARBA" id="ARBA00023015"/>
    </source>
</evidence>
<reference evidence="10" key="2">
    <citation type="submission" date="2023-06" db="EMBL/GenBank/DDBJ databases">
        <authorList>
            <consortium name="Lawrence Berkeley National Laboratory"/>
            <person name="Haridas S."/>
            <person name="Hensen N."/>
            <person name="Bonometti L."/>
            <person name="Westerberg I."/>
            <person name="Brannstrom I.O."/>
            <person name="Guillou S."/>
            <person name="Cros-Aarteil S."/>
            <person name="Calhoun S."/>
            <person name="Kuo A."/>
            <person name="Mondo S."/>
            <person name="Pangilinan J."/>
            <person name="Riley R."/>
            <person name="Labutti K."/>
            <person name="Andreopoulos B."/>
            <person name="Lipzen A."/>
            <person name="Chen C."/>
            <person name="Yanf M."/>
            <person name="Daum C."/>
            <person name="Ng V."/>
            <person name="Clum A."/>
            <person name="Steindorff A."/>
            <person name="Ohm R."/>
            <person name="Martin F."/>
            <person name="Silar P."/>
            <person name="Natvig D."/>
            <person name="Lalanne C."/>
            <person name="Gautier V."/>
            <person name="Ament-Velasquez S.L."/>
            <person name="Kruys A."/>
            <person name="Hutchinson M.I."/>
            <person name="Powell A.J."/>
            <person name="Barry K."/>
            <person name="Miller A.N."/>
            <person name="Grigoriev I.V."/>
            <person name="Debuchy R."/>
            <person name="Gladieux P."/>
            <person name="Thoren M.H."/>
            <person name="Johannesson H."/>
        </authorList>
    </citation>
    <scope>NUCLEOTIDE SEQUENCE</scope>
    <source>
        <strain evidence="10">CBS 118394</strain>
    </source>
</reference>
<evidence type="ECO:0000313" key="10">
    <source>
        <dbReference type="EMBL" id="KAK3331304.1"/>
    </source>
</evidence>
<keyword evidence="4" id="KW-0238">DNA-binding</keyword>
<feature type="compositionally biased region" description="Polar residues" evidence="8">
    <location>
        <begin position="224"/>
        <end position="236"/>
    </location>
</feature>
<comment type="similarity">
    <text evidence="2">Belongs to the bZIP family.</text>
</comment>
<dbReference type="CDD" id="cd14710">
    <property type="entry name" value="bZIP_HAC1-like"/>
    <property type="match status" value="1"/>
</dbReference>
<protein>
    <recommendedName>
        <fullName evidence="9">BZIP domain-containing protein</fullName>
    </recommendedName>
</protein>
<dbReference type="PANTHER" id="PTHR46714">
    <property type="entry name" value="TRANSCRIPTIONAL ACTIVATOR HAC1"/>
    <property type="match status" value="1"/>
</dbReference>
<dbReference type="InterPro" id="IPR046347">
    <property type="entry name" value="bZIP_sf"/>
</dbReference>
<name>A0AAE0IUC0_9PEZI</name>
<dbReference type="InterPro" id="IPR044280">
    <property type="entry name" value="Hac1/HY5"/>
</dbReference>
<feature type="compositionally biased region" description="Polar residues" evidence="8">
    <location>
        <begin position="1"/>
        <end position="23"/>
    </location>
</feature>
<feature type="compositionally biased region" description="Basic and acidic residues" evidence="8">
    <location>
        <begin position="139"/>
        <end position="154"/>
    </location>
</feature>
<gene>
    <name evidence="10" type="ORF">B0H66DRAFT_95043</name>
</gene>
<dbReference type="SMART" id="SM00338">
    <property type="entry name" value="BRLZ"/>
    <property type="match status" value="1"/>
</dbReference>
<dbReference type="GO" id="GO:0045944">
    <property type="term" value="P:positive regulation of transcription by RNA polymerase II"/>
    <property type="evidence" value="ECO:0007669"/>
    <property type="project" value="InterPro"/>
</dbReference>
<feature type="domain" description="BZIP" evidence="9">
    <location>
        <begin position="122"/>
        <end position="178"/>
    </location>
</feature>
<evidence type="ECO:0000256" key="6">
    <source>
        <dbReference type="ARBA" id="ARBA00023230"/>
    </source>
</evidence>
<keyword evidence="11" id="KW-1185">Reference proteome</keyword>
<feature type="region of interest" description="Disordered" evidence="8">
    <location>
        <begin position="1"/>
        <end position="154"/>
    </location>
</feature>
<keyword evidence="3" id="KW-0805">Transcription regulation</keyword>
<organism evidence="10 11">
    <name type="scientific">Apodospora peruviana</name>
    <dbReference type="NCBI Taxonomy" id="516989"/>
    <lineage>
        <taxon>Eukaryota</taxon>
        <taxon>Fungi</taxon>
        <taxon>Dikarya</taxon>
        <taxon>Ascomycota</taxon>
        <taxon>Pezizomycotina</taxon>
        <taxon>Sordariomycetes</taxon>
        <taxon>Sordariomycetidae</taxon>
        <taxon>Sordariales</taxon>
        <taxon>Lasiosphaeriaceae</taxon>
        <taxon>Apodospora</taxon>
    </lineage>
</organism>
<feature type="region of interest" description="Disordered" evidence="8">
    <location>
        <begin position="365"/>
        <end position="401"/>
    </location>
</feature>
<dbReference type="GO" id="GO:0000981">
    <property type="term" value="F:DNA-binding transcription factor activity, RNA polymerase II-specific"/>
    <property type="evidence" value="ECO:0007669"/>
    <property type="project" value="InterPro"/>
</dbReference>
<evidence type="ECO:0000256" key="7">
    <source>
        <dbReference type="ARBA" id="ARBA00023242"/>
    </source>
</evidence>
<evidence type="ECO:0000256" key="4">
    <source>
        <dbReference type="ARBA" id="ARBA00023125"/>
    </source>
</evidence>
<evidence type="ECO:0000313" key="11">
    <source>
        <dbReference type="Proteomes" id="UP001283341"/>
    </source>
</evidence>
<accession>A0AAE0IUC0</accession>
<evidence type="ECO:0000256" key="5">
    <source>
        <dbReference type="ARBA" id="ARBA00023163"/>
    </source>
</evidence>
<dbReference type="SUPFAM" id="SSF57959">
    <property type="entry name" value="Leucine zipper domain"/>
    <property type="match status" value="1"/>
</dbReference>
<dbReference type="EMBL" id="JAUEDM010000001">
    <property type="protein sequence ID" value="KAK3331304.1"/>
    <property type="molecule type" value="Genomic_DNA"/>
</dbReference>
<sequence>MDSWTAHTPSPSIKFENSPTESLLSAPADMYPSLFGSDSSATMNPLEIMTPRSTHTDCDHDLSVLSGFTRSVSGSEPPETPGANTSSDKKPTKKRKSWGQVLPEPKTNLPPRKRAKTEDEKEQRRVERVLRNRRAAQSSRERKRQEVEGLEQRTKQLEELLRQSEARNQALLNELQKVAGASLDGLKQSPVVTFSQPLFSSQDGHNTSSQSTDIDQLLSSFNSTSTVNPASLSPTLTPVPEEQDEEDQAPYDEPSAEVALSDAATTKMVNASPDATQRPAEMLCQDLQCPSAEAPPSKWLAASQTQLHPVLSLLLPLQIFLTSTSTLLSLCQRPLMQIAMSVKAGFSLPPTQAILSTIISVVTTPSTSRRPSTSTSTTSSTPTSSSRSNNLSAARPQSRRSSTLRLKYLRKILTSSPNLARPLMDATMEALRLVSSDGYAVNQVPRNDDALTAAAADGTEQRLQQRPSREILLTLLWALKVEERRLEIRRQVSEQGRSSVQRTMALPPNQRNYVLKVLPKRKGTEKNDRPNGRGGLKRPRFS</sequence>
<reference evidence="10" key="1">
    <citation type="journal article" date="2023" name="Mol. Phylogenet. Evol.">
        <title>Genome-scale phylogeny and comparative genomics of the fungal order Sordariales.</title>
        <authorList>
            <person name="Hensen N."/>
            <person name="Bonometti L."/>
            <person name="Westerberg I."/>
            <person name="Brannstrom I.O."/>
            <person name="Guillou S."/>
            <person name="Cros-Aarteil S."/>
            <person name="Calhoun S."/>
            <person name="Haridas S."/>
            <person name="Kuo A."/>
            <person name="Mondo S."/>
            <person name="Pangilinan J."/>
            <person name="Riley R."/>
            <person name="LaButti K."/>
            <person name="Andreopoulos B."/>
            <person name="Lipzen A."/>
            <person name="Chen C."/>
            <person name="Yan M."/>
            <person name="Daum C."/>
            <person name="Ng V."/>
            <person name="Clum A."/>
            <person name="Steindorff A."/>
            <person name="Ohm R.A."/>
            <person name="Martin F."/>
            <person name="Silar P."/>
            <person name="Natvig D.O."/>
            <person name="Lalanne C."/>
            <person name="Gautier V."/>
            <person name="Ament-Velasquez S.L."/>
            <person name="Kruys A."/>
            <person name="Hutchinson M.I."/>
            <person name="Powell A.J."/>
            <person name="Barry K."/>
            <person name="Miller A.N."/>
            <person name="Grigoriev I.V."/>
            <person name="Debuchy R."/>
            <person name="Gladieux P."/>
            <person name="Hiltunen Thoren M."/>
            <person name="Johannesson H."/>
        </authorList>
    </citation>
    <scope>NUCLEOTIDE SEQUENCE</scope>
    <source>
        <strain evidence="10">CBS 118394</strain>
    </source>
</reference>